<evidence type="ECO:0000313" key="2">
    <source>
        <dbReference type="Proteomes" id="UP000823775"/>
    </source>
</evidence>
<keyword evidence="2" id="KW-1185">Reference proteome</keyword>
<dbReference type="Proteomes" id="UP000823775">
    <property type="component" value="Unassembled WGS sequence"/>
</dbReference>
<feature type="non-terminal residue" evidence="1">
    <location>
        <position position="1"/>
    </location>
</feature>
<gene>
    <name evidence="1" type="ORF">HAX54_033947</name>
</gene>
<proteinExistence type="predicted"/>
<protein>
    <submittedName>
        <fullName evidence="1">Uncharacterized protein</fullName>
    </submittedName>
</protein>
<reference evidence="1 2" key="1">
    <citation type="journal article" date="2021" name="BMC Genomics">
        <title>Datura genome reveals duplications of psychoactive alkaloid biosynthetic genes and high mutation rate following tissue culture.</title>
        <authorList>
            <person name="Rajewski A."/>
            <person name="Carter-House D."/>
            <person name="Stajich J."/>
            <person name="Litt A."/>
        </authorList>
    </citation>
    <scope>NUCLEOTIDE SEQUENCE [LARGE SCALE GENOMIC DNA]</scope>
    <source>
        <strain evidence="1">AR-01</strain>
    </source>
</reference>
<evidence type="ECO:0000313" key="1">
    <source>
        <dbReference type="EMBL" id="MCD9645210.1"/>
    </source>
</evidence>
<comment type="caution">
    <text evidence="1">The sequence shown here is derived from an EMBL/GenBank/DDBJ whole genome shotgun (WGS) entry which is preliminary data.</text>
</comment>
<organism evidence="1 2">
    <name type="scientific">Datura stramonium</name>
    <name type="common">Jimsonweed</name>
    <name type="synonym">Common thornapple</name>
    <dbReference type="NCBI Taxonomy" id="4076"/>
    <lineage>
        <taxon>Eukaryota</taxon>
        <taxon>Viridiplantae</taxon>
        <taxon>Streptophyta</taxon>
        <taxon>Embryophyta</taxon>
        <taxon>Tracheophyta</taxon>
        <taxon>Spermatophyta</taxon>
        <taxon>Magnoliopsida</taxon>
        <taxon>eudicotyledons</taxon>
        <taxon>Gunneridae</taxon>
        <taxon>Pentapetalae</taxon>
        <taxon>asterids</taxon>
        <taxon>lamiids</taxon>
        <taxon>Solanales</taxon>
        <taxon>Solanaceae</taxon>
        <taxon>Solanoideae</taxon>
        <taxon>Datureae</taxon>
        <taxon>Datura</taxon>
    </lineage>
</organism>
<dbReference type="EMBL" id="JACEIK010004369">
    <property type="protein sequence ID" value="MCD9645210.1"/>
    <property type="molecule type" value="Genomic_DNA"/>
</dbReference>
<accession>A0ABS8VGY4</accession>
<sequence length="104" mass="11739">GLSLGCQSVTKGLGTAKHMRVADVALSSSTKCRCKCMCEKRKAQQPALSIPFHVLIIQFCARAGVHYFEYEHAYSTTGVLDIDKKWNFDSLKSRKQRMQAWDIL</sequence>
<name>A0ABS8VGY4_DATST</name>